<comment type="catalytic activity">
    <reaction evidence="7">
        <text>XTP + H2O = XMP + diphosphate + H(+)</text>
        <dbReference type="Rhea" id="RHEA:28610"/>
        <dbReference type="ChEBI" id="CHEBI:15377"/>
        <dbReference type="ChEBI" id="CHEBI:15378"/>
        <dbReference type="ChEBI" id="CHEBI:33019"/>
        <dbReference type="ChEBI" id="CHEBI:57464"/>
        <dbReference type="ChEBI" id="CHEBI:61314"/>
        <dbReference type="EC" id="3.6.1.66"/>
    </reaction>
</comment>
<gene>
    <name evidence="9" type="ORF">RM520_09470</name>
</gene>
<comment type="catalytic activity">
    <reaction evidence="7">
        <text>dITP + H2O = dIMP + diphosphate + H(+)</text>
        <dbReference type="Rhea" id="RHEA:28342"/>
        <dbReference type="ChEBI" id="CHEBI:15377"/>
        <dbReference type="ChEBI" id="CHEBI:15378"/>
        <dbReference type="ChEBI" id="CHEBI:33019"/>
        <dbReference type="ChEBI" id="CHEBI:61194"/>
        <dbReference type="ChEBI" id="CHEBI:61382"/>
        <dbReference type="EC" id="3.6.1.66"/>
    </reaction>
</comment>
<feature type="active site" description="Proton acceptor" evidence="7">
    <location>
        <position position="68"/>
    </location>
</feature>
<keyword evidence="10" id="KW-1185">Reference proteome</keyword>
<dbReference type="NCBIfam" id="NF011398">
    <property type="entry name" value="PRK14823.1"/>
    <property type="match status" value="1"/>
</dbReference>
<feature type="binding site" evidence="7">
    <location>
        <begin position="7"/>
        <end position="12"/>
    </location>
    <ligand>
        <name>substrate</name>
    </ligand>
</feature>
<evidence type="ECO:0000256" key="7">
    <source>
        <dbReference type="HAMAP-Rule" id="MF_01405"/>
    </source>
</evidence>
<keyword evidence="4 7" id="KW-0378">Hydrolase</keyword>
<comment type="caution">
    <text evidence="7">Lacks conserved residue(s) required for the propagation of feature annotation.</text>
</comment>
<reference evidence="9 10" key="1">
    <citation type="submission" date="2023-09" db="EMBL/GenBank/DDBJ databases">
        <authorList>
            <person name="Rey-Velasco X."/>
        </authorList>
    </citation>
    <scope>NUCLEOTIDE SEQUENCE [LARGE SCALE GENOMIC DNA]</scope>
    <source>
        <strain evidence="9 10">P007</strain>
    </source>
</reference>
<keyword evidence="2 7" id="KW-0479">Metal-binding</keyword>
<comment type="catalytic activity">
    <reaction evidence="7">
        <text>ITP + H2O = IMP + diphosphate + H(+)</text>
        <dbReference type="Rhea" id="RHEA:29399"/>
        <dbReference type="ChEBI" id="CHEBI:15377"/>
        <dbReference type="ChEBI" id="CHEBI:15378"/>
        <dbReference type="ChEBI" id="CHEBI:33019"/>
        <dbReference type="ChEBI" id="CHEBI:58053"/>
        <dbReference type="ChEBI" id="CHEBI:61402"/>
        <dbReference type="EC" id="3.6.1.66"/>
    </reaction>
</comment>
<comment type="function">
    <text evidence="7">Pyrophosphatase that catalyzes the hydrolysis of nucleoside triphosphates to their monophosphate derivatives, with a high preference for the non-canonical purine nucleotides XTP (xanthosine triphosphate), dITP (deoxyinosine triphosphate) and ITP. Seems to function as a house-cleaning enzyme that removes non-canonical purine nucleotides from the nucleotide pool, thus preventing their incorporation into DNA/RNA and avoiding chromosomal lesions.</text>
</comment>
<dbReference type="SUPFAM" id="SSF52972">
    <property type="entry name" value="ITPase-like"/>
    <property type="match status" value="1"/>
</dbReference>
<dbReference type="CDD" id="cd00515">
    <property type="entry name" value="HAM1"/>
    <property type="match status" value="1"/>
</dbReference>
<protein>
    <recommendedName>
        <fullName evidence="7">dITP/XTP pyrophosphatase</fullName>
        <ecNumber evidence="7">3.6.1.66</ecNumber>
    </recommendedName>
    <alternativeName>
        <fullName evidence="7">Non-canonical purine NTP pyrophosphatase</fullName>
    </alternativeName>
    <alternativeName>
        <fullName evidence="7">Non-standard purine NTP pyrophosphatase</fullName>
    </alternativeName>
    <alternativeName>
        <fullName evidence="7">Nucleoside-triphosphate diphosphatase</fullName>
    </alternativeName>
    <alternativeName>
        <fullName evidence="7">Nucleoside-triphosphate pyrophosphatase</fullName>
        <shortName evidence="7">NTPase</shortName>
    </alternativeName>
</protein>
<dbReference type="EC" id="3.6.1.66" evidence="7"/>
<evidence type="ECO:0000313" key="9">
    <source>
        <dbReference type="EMBL" id="MDT0621856.1"/>
    </source>
</evidence>
<evidence type="ECO:0000256" key="8">
    <source>
        <dbReference type="RuleBase" id="RU003781"/>
    </source>
</evidence>
<sequence length="191" mass="21304">MKLVFATHNTNKFKEVKLLMPKNIELYSLNMIGCKDEIPETGNTLEENAQIKADFVTKNFGLPCFSDDTGLLVDALNGAPGVHTARYAGEQKNTEDNMKKLLENLKLAQSRNAHFKTVIALNTSATNHIFKGIIEGRISEKKQGTKGFGYDPIFIPNGYDQTFAELALEVKNTISHRAKAIKQLINYLSKL</sequence>
<comment type="caution">
    <text evidence="9">The sequence shown here is derived from an EMBL/GenBank/DDBJ whole genome shotgun (WGS) entry which is preliminary data.</text>
</comment>
<comment type="cofactor">
    <cofactor evidence="7">
        <name>Mg(2+)</name>
        <dbReference type="ChEBI" id="CHEBI:18420"/>
    </cofactor>
    <text evidence="7">Binds 1 Mg(2+) ion per subunit.</text>
</comment>
<dbReference type="InterPro" id="IPR029001">
    <property type="entry name" value="ITPase-like_fam"/>
</dbReference>
<feature type="binding site" evidence="7">
    <location>
        <position position="69"/>
    </location>
    <ligand>
        <name>substrate</name>
    </ligand>
</feature>
<dbReference type="PANTHER" id="PTHR11067">
    <property type="entry name" value="INOSINE TRIPHOSPHATE PYROPHOSPHATASE/HAM1 PROTEIN"/>
    <property type="match status" value="1"/>
</dbReference>
<keyword evidence="5 7" id="KW-0460">Magnesium</keyword>
<dbReference type="NCBIfam" id="TIGR00042">
    <property type="entry name" value="RdgB/HAM1 family non-canonical purine NTP pyrophosphatase"/>
    <property type="match status" value="1"/>
</dbReference>
<dbReference type="Pfam" id="PF01725">
    <property type="entry name" value="Ham1p_like"/>
    <property type="match status" value="1"/>
</dbReference>
<organism evidence="9 10">
    <name type="scientific">Croceitalea vernalis</name>
    <dbReference type="NCBI Taxonomy" id="3075599"/>
    <lineage>
        <taxon>Bacteria</taxon>
        <taxon>Pseudomonadati</taxon>
        <taxon>Bacteroidota</taxon>
        <taxon>Flavobacteriia</taxon>
        <taxon>Flavobacteriales</taxon>
        <taxon>Flavobacteriaceae</taxon>
        <taxon>Croceitalea</taxon>
    </lineage>
</organism>
<feature type="binding site" evidence="7">
    <location>
        <begin position="148"/>
        <end position="151"/>
    </location>
    <ligand>
        <name>substrate</name>
    </ligand>
</feature>
<dbReference type="HAMAP" id="MF_01405">
    <property type="entry name" value="Non_canon_purine_NTPase"/>
    <property type="match status" value="1"/>
</dbReference>
<dbReference type="RefSeq" id="WP_311385470.1">
    <property type="nucleotide sequence ID" value="NZ_JAVRHU010000002.1"/>
</dbReference>
<accession>A0ABU3BI62</accession>
<evidence type="ECO:0000256" key="2">
    <source>
        <dbReference type="ARBA" id="ARBA00022723"/>
    </source>
</evidence>
<comment type="subunit">
    <text evidence="7">Homodimer.</text>
</comment>
<feature type="binding site" evidence="7">
    <location>
        <position position="68"/>
    </location>
    <ligand>
        <name>Mg(2+)</name>
        <dbReference type="ChEBI" id="CHEBI:18420"/>
    </ligand>
</feature>
<feature type="binding site" evidence="7">
    <location>
        <begin position="176"/>
        <end position="177"/>
    </location>
    <ligand>
        <name>substrate</name>
    </ligand>
</feature>
<feature type="binding site" evidence="7">
    <location>
        <position position="171"/>
    </location>
    <ligand>
        <name>substrate</name>
    </ligand>
</feature>
<name>A0ABU3BI62_9FLAO</name>
<dbReference type="Proteomes" id="UP001250662">
    <property type="component" value="Unassembled WGS sequence"/>
</dbReference>
<evidence type="ECO:0000256" key="3">
    <source>
        <dbReference type="ARBA" id="ARBA00022741"/>
    </source>
</evidence>
<dbReference type="Gene3D" id="3.90.950.10">
    <property type="match status" value="1"/>
</dbReference>
<evidence type="ECO:0000256" key="4">
    <source>
        <dbReference type="ARBA" id="ARBA00022801"/>
    </source>
</evidence>
<dbReference type="EMBL" id="JAVRHU010000002">
    <property type="protein sequence ID" value="MDT0621856.1"/>
    <property type="molecule type" value="Genomic_DNA"/>
</dbReference>
<evidence type="ECO:0000256" key="6">
    <source>
        <dbReference type="ARBA" id="ARBA00023080"/>
    </source>
</evidence>
<dbReference type="InterPro" id="IPR002637">
    <property type="entry name" value="RdgB/HAM1"/>
</dbReference>
<keyword evidence="3 7" id="KW-0547">Nucleotide-binding</keyword>
<evidence type="ECO:0000256" key="1">
    <source>
        <dbReference type="ARBA" id="ARBA00008023"/>
    </source>
</evidence>
<dbReference type="PANTHER" id="PTHR11067:SF9">
    <property type="entry name" value="INOSINE TRIPHOSPHATE PYROPHOSPHATASE"/>
    <property type="match status" value="1"/>
</dbReference>
<keyword evidence="6 7" id="KW-0546">Nucleotide metabolism</keyword>
<proteinExistence type="inferred from homology"/>
<evidence type="ECO:0000313" key="10">
    <source>
        <dbReference type="Proteomes" id="UP001250662"/>
    </source>
</evidence>
<evidence type="ECO:0000256" key="5">
    <source>
        <dbReference type="ARBA" id="ARBA00022842"/>
    </source>
</evidence>
<comment type="similarity">
    <text evidence="1 7 8">Belongs to the HAM1 NTPase family.</text>
</comment>
<dbReference type="InterPro" id="IPR020922">
    <property type="entry name" value="dITP/XTP_pyrophosphatase"/>
</dbReference>